<feature type="region of interest" description="Disordered" evidence="1">
    <location>
        <begin position="392"/>
        <end position="430"/>
    </location>
</feature>
<gene>
    <name evidence="4" type="ORF">H7K45_21500</name>
</gene>
<dbReference type="RefSeq" id="WP_263998010.1">
    <property type="nucleotide sequence ID" value="NZ_JACKVK010000011.1"/>
</dbReference>
<dbReference type="AlphaFoldDB" id="A0A9X2YPM8"/>
<organism evidence="4 5">
    <name type="scientific">Mycobacterium yunnanensis</name>
    <dbReference type="NCBI Taxonomy" id="368477"/>
    <lineage>
        <taxon>Bacteria</taxon>
        <taxon>Bacillati</taxon>
        <taxon>Actinomycetota</taxon>
        <taxon>Actinomycetes</taxon>
        <taxon>Mycobacteriales</taxon>
        <taxon>Mycobacteriaceae</taxon>
        <taxon>Mycobacterium</taxon>
    </lineage>
</organism>
<proteinExistence type="predicted"/>
<feature type="region of interest" description="Disordered" evidence="1">
    <location>
        <begin position="446"/>
        <end position="498"/>
    </location>
</feature>
<reference evidence="4" key="1">
    <citation type="submission" date="2020-07" db="EMBL/GenBank/DDBJ databases">
        <authorList>
            <person name="Pettersson B.M.F."/>
            <person name="Behra P.R.K."/>
            <person name="Ramesh M."/>
            <person name="Das S."/>
            <person name="Dasgupta S."/>
            <person name="Kirsebom L.A."/>
        </authorList>
    </citation>
    <scope>NUCLEOTIDE SEQUENCE</scope>
    <source>
        <strain evidence="4">DSM 44838</strain>
    </source>
</reference>
<dbReference type="PANTHER" id="PTHR33371">
    <property type="entry name" value="INTERMEMBRANE PHOSPHOLIPID TRANSPORT SYSTEM BINDING PROTEIN MLAD-RELATED"/>
    <property type="match status" value="1"/>
</dbReference>
<evidence type="ECO:0000313" key="4">
    <source>
        <dbReference type="EMBL" id="MCV7423133.1"/>
    </source>
</evidence>
<accession>A0A9X2YPM8</accession>
<dbReference type="GO" id="GO:0005576">
    <property type="term" value="C:extracellular region"/>
    <property type="evidence" value="ECO:0007669"/>
    <property type="project" value="TreeGrafter"/>
</dbReference>
<sequence length="498" mass="51333">MTAATRRWLTPAVAVALAVALIGGGFLAVRAAFFAPATITAFFTTATSIYPGDDVKVAGVKVGTIDSIDPQGTQAKIVMSVDRSVSVPADAKAVIVAQNLIAARYVQLTPAYRSSGPKMADGAVIPLDRTAVPVEWDEVKRQLERLATDLGPTSDVSTSSVGRFIDSAANALDGNGDKLRQTLAQLAGVGRILADGSGNFIGTVKNLQIFVTALRDSNEQIVSFNDRLASLSSVLDGSKDDLDAALTNLAAAIHEVTRFVQGTRNQTVEQVRGLAQITQTLVDSKDDLEQVLHVTPNAFANAYNIYDPDLGAVRGAFSIPNLANPMQFVCGMIGATANSTAPETAKLCNDYLGPALRLLNLNYIPVPINPYLAKSASPDHVIYADPALAPGGSGGAPSAPEIPPSVSAYTGLDGDVPPPPGMGPPGVPLPVNDRLPVAPFPALYPGAPVPTDPPQILPGNASPPPAAGPPSLPQVLLPAEGPSSSVPGPPPVEGTPPS</sequence>
<dbReference type="InterPro" id="IPR024516">
    <property type="entry name" value="Mce_C"/>
</dbReference>
<keyword evidence="5" id="KW-1185">Reference proteome</keyword>
<dbReference type="InterPro" id="IPR003399">
    <property type="entry name" value="Mce/MlaD"/>
</dbReference>
<evidence type="ECO:0000313" key="5">
    <source>
        <dbReference type="Proteomes" id="UP001141629"/>
    </source>
</evidence>
<dbReference type="InterPro" id="IPR052336">
    <property type="entry name" value="MlaD_Phospholipid_Transporter"/>
</dbReference>
<dbReference type="Pfam" id="PF11887">
    <property type="entry name" value="Mce4_CUP1"/>
    <property type="match status" value="1"/>
</dbReference>
<dbReference type="Proteomes" id="UP001141629">
    <property type="component" value="Unassembled WGS sequence"/>
</dbReference>
<name>A0A9X2YPM8_9MYCO</name>
<dbReference type="PANTHER" id="PTHR33371:SF4">
    <property type="entry name" value="INTERMEMBRANE PHOSPHOLIPID TRANSPORT SYSTEM BINDING PROTEIN MLAD"/>
    <property type="match status" value="1"/>
</dbReference>
<feature type="domain" description="Mammalian cell entry C-terminal" evidence="3">
    <location>
        <begin position="116"/>
        <end position="297"/>
    </location>
</feature>
<reference evidence="4" key="2">
    <citation type="journal article" date="2022" name="BMC Genomics">
        <title>Comparative genome analysis of mycobacteria focusing on tRNA and non-coding RNA.</title>
        <authorList>
            <person name="Behra P.R.K."/>
            <person name="Pettersson B.M.F."/>
            <person name="Ramesh M."/>
            <person name="Das S."/>
            <person name="Dasgupta S."/>
            <person name="Kirsebom L.A."/>
        </authorList>
    </citation>
    <scope>NUCLEOTIDE SEQUENCE</scope>
    <source>
        <strain evidence="4">DSM 44838</strain>
    </source>
</reference>
<dbReference type="NCBIfam" id="TIGR00996">
    <property type="entry name" value="Mtu_fam_mce"/>
    <property type="match status" value="1"/>
</dbReference>
<dbReference type="EMBL" id="JACKVK010000011">
    <property type="protein sequence ID" value="MCV7423133.1"/>
    <property type="molecule type" value="Genomic_DNA"/>
</dbReference>
<comment type="caution">
    <text evidence="4">The sequence shown here is derived from an EMBL/GenBank/DDBJ whole genome shotgun (WGS) entry which is preliminary data.</text>
</comment>
<dbReference type="Pfam" id="PF02470">
    <property type="entry name" value="MlaD"/>
    <property type="match status" value="1"/>
</dbReference>
<dbReference type="InterPro" id="IPR005693">
    <property type="entry name" value="Mce"/>
</dbReference>
<feature type="compositionally biased region" description="Pro residues" evidence="1">
    <location>
        <begin position="487"/>
        <end position="498"/>
    </location>
</feature>
<feature type="compositionally biased region" description="Pro residues" evidence="1">
    <location>
        <begin position="416"/>
        <end position="428"/>
    </location>
</feature>
<protein>
    <submittedName>
        <fullName evidence="4">MCE family protein</fullName>
    </submittedName>
</protein>
<feature type="compositionally biased region" description="Pro residues" evidence="1">
    <location>
        <begin position="447"/>
        <end position="472"/>
    </location>
</feature>
<feature type="domain" description="Mce/MlaD" evidence="2">
    <location>
        <begin position="37"/>
        <end position="110"/>
    </location>
</feature>
<evidence type="ECO:0000256" key="1">
    <source>
        <dbReference type="SAM" id="MobiDB-lite"/>
    </source>
</evidence>
<evidence type="ECO:0000259" key="2">
    <source>
        <dbReference type="Pfam" id="PF02470"/>
    </source>
</evidence>
<evidence type="ECO:0000259" key="3">
    <source>
        <dbReference type="Pfam" id="PF11887"/>
    </source>
</evidence>